<feature type="compositionally biased region" description="Low complexity" evidence="1">
    <location>
        <begin position="126"/>
        <end position="136"/>
    </location>
</feature>
<evidence type="ECO:0008006" key="4">
    <source>
        <dbReference type="Google" id="ProtNLM"/>
    </source>
</evidence>
<name>A0A1I1TK77_9ACTN</name>
<dbReference type="SUPFAM" id="SSF46785">
    <property type="entry name" value="Winged helix' DNA-binding domain"/>
    <property type="match status" value="1"/>
</dbReference>
<sequence>MAAPQVSAPAHGLRHVRARHTKNFTILRNQLLQRPGSAVTIGVAAYLLSLPEGTPVSVERLARHFAEGTIRIRRALNELEAEGYLVRCRERAGDGTVRTRYVVHHRPGTASDTHVVPAPRPRTRPRPLSAPAANLPAPSPAPGPQAEPAPEPEPTSDQAAAVLLGLRARDPRLCLSERETRELGPAVDDWLRRGVTPSQIARTLTAGLPQPLTHRPVRLLAYRLREYLPPRATAHPADDPSPALPPPLRTCAGCHNVAFRSHTETHCRTCRPEAPLPTAPAG</sequence>
<gene>
    <name evidence="2" type="ORF">SAMN05421773_12019</name>
</gene>
<feature type="region of interest" description="Disordered" evidence="1">
    <location>
        <begin position="105"/>
        <end position="157"/>
    </location>
</feature>
<proteinExistence type="predicted"/>
<feature type="compositionally biased region" description="Pro residues" evidence="1">
    <location>
        <begin position="137"/>
        <end position="153"/>
    </location>
</feature>
<keyword evidence="3" id="KW-1185">Reference proteome</keyword>
<dbReference type="InterPro" id="IPR036390">
    <property type="entry name" value="WH_DNA-bd_sf"/>
</dbReference>
<evidence type="ECO:0000313" key="3">
    <source>
        <dbReference type="Proteomes" id="UP000199207"/>
    </source>
</evidence>
<dbReference type="AlphaFoldDB" id="A0A1I1TK77"/>
<protein>
    <recommendedName>
        <fullName evidence="4">Helix-turn-helix domain-containing protein</fullName>
    </recommendedName>
</protein>
<dbReference type="EMBL" id="FOLM01000020">
    <property type="protein sequence ID" value="SFD59042.1"/>
    <property type="molecule type" value="Genomic_DNA"/>
</dbReference>
<evidence type="ECO:0000313" key="2">
    <source>
        <dbReference type="EMBL" id="SFD59042.1"/>
    </source>
</evidence>
<dbReference type="RefSeq" id="WP_093841204.1">
    <property type="nucleotide sequence ID" value="NZ_FOLM01000020.1"/>
</dbReference>
<organism evidence="2 3">
    <name type="scientific">Streptomyces aidingensis</name>
    <dbReference type="NCBI Taxonomy" id="910347"/>
    <lineage>
        <taxon>Bacteria</taxon>
        <taxon>Bacillati</taxon>
        <taxon>Actinomycetota</taxon>
        <taxon>Actinomycetes</taxon>
        <taxon>Kitasatosporales</taxon>
        <taxon>Streptomycetaceae</taxon>
        <taxon>Streptomyces</taxon>
    </lineage>
</organism>
<evidence type="ECO:0000256" key="1">
    <source>
        <dbReference type="SAM" id="MobiDB-lite"/>
    </source>
</evidence>
<dbReference type="Proteomes" id="UP000199207">
    <property type="component" value="Unassembled WGS sequence"/>
</dbReference>
<reference evidence="2 3" key="1">
    <citation type="submission" date="2016-10" db="EMBL/GenBank/DDBJ databases">
        <authorList>
            <person name="de Groot N.N."/>
        </authorList>
    </citation>
    <scope>NUCLEOTIDE SEQUENCE [LARGE SCALE GENOMIC DNA]</scope>
    <source>
        <strain evidence="2 3">CGMCC 4.5739</strain>
    </source>
</reference>
<dbReference type="STRING" id="910347.SAMN05421773_12019"/>
<accession>A0A1I1TK77</accession>